<dbReference type="InterPro" id="IPR001451">
    <property type="entry name" value="Hexapep"/>
</dbReference>
<feature type="binding site" evidence="18">
    <location>
        <position position="227"/>
    </location>
    <ligand>
        <name>Mg(2+)</name>
        <dbReference type="ChEBI" id="CHEBI:18420"/>
    </ligand>
</feature>
<evidence type="ECO:0000256" key="11">
    <source>
        <dbReference type="ARBA" id="ARBA00022984"/>
    </source>
</evidence>
<evidence type="ECO:0000256" key="1">
    <source>
        <dbReference type="ARBA" id="ARBA00004496"/>
    </source>
</evidence>
<evidence type="ECO:0000256" key="10">
    <source>
        <dbReference type="ARBA" id="ARBA00022960"/>
    </source>
</evidence>
<feature type="binding site" evidence="18">
    <location>
        <position position="376"/>
    </location>
    <ligand>
        <name>UDP-N-acetyl-alpha-D-glucosamine</name>
        <dbReference type="ChEBI" id="CHEBI:57705"/>
    </ligand>
</feature>
<evidence type="ECO:0000256" key="9">
    <source>
        <dbReference type="ARBA" id="ARBA00022842"/>
    </source>
</evidence>
<evidence type="ECO:0000256" key="3">
    <source>
        <dbReference type="ARBA" id="ARBA00007947"/>
    </source>
</evidence>
<reference evidence="21 22" key="1">
    <citation type="submission" date="2021-01" db="EMBL/GenBank/DDBJ databases">
        <title>Genomic Encyclopedia of Type Strains, Phase IV (KMG-IV): sequencing the most valuable type-strain genomes for metagenomic binning, comparative biology and taxonomic classification.</title>
        <authorList>
            <person name="Goeker M."/>
        </authorList>
    </citation>
    <scope>NUCLEOTIDE SEQUENCE [LARGE SCALE GENOMIC DNA]</scope>
    <source>
        <strain evidence="21 22">DSM 24436</strain>
    </source>
</reference>
<feature type="region of interest" description="N-acetyltransferase" evidence="18">
    <location>
        <begin position="251"/>
        <end position="456"/>
    </location>
</feature>
<comment type="pathway">
    <text evidence="18">Nucleotide-sugar biosynthesis; UDP-N-acetyl-alpha-D-glucosamine biosynthesis; N-acetyl-alpha-D-glucosamine 1-phosphate from alpha-D-glucosamine 6-phosphate (route II): step 2/2.</text>
</comment>
<dbReference type="Gene3D" id="3.90.550.10">
    <property type="entry name" value="Spore Coat Polysaccharide Biosynthesis Protein SpsA, Chain A"/>
    <property type="match status" value="1"/>
</dbReference>
<feature type="binding site" evidence="18">
    <location>
        <position position="227"/>
    </location>
    <ligand>
        <name>UDP-N-acetyl-alpha-D-glucosamine</name>
        <dbReference type="ChEBI" id="CHEBI:57705"/>
    </ligand>
</feature>
<evidence type="ECO:0000256" key="16">
    <source>
        <dbReference type="ARBA" id="ARBA00048493"/>
    </source>
</evidence>
<keyword evidence="13 18" id="KW-0012">Acyltransferase</keyword>
<feature type="binding site" evidence="18">
    <location>
        <position position="169"/>
    </location>
    <ligand>
        <name>UDP-N-acetyl-alpha-D-glucosamine</name>
        <dbReference type="ChEBI" id="CHEBI:57705"/>
    </ligand>
</feature>
<evidence type="ECO:0000256" key="17">
    <source>
        <dbReference type="ARBA" id="ARBA00049628"/>
    </source>
</evidence>
<dbReference type="Pfam" id="PF00132">
    <property type="entry name" value="Hexapep"/>
    <property type="match status" value="2"/>
</dbReference>
<keyword evidence="22" id="KW-1185">Reference proteome</keyword>
<comment type="subcellular location">
    <subcellularLocation>
        <location evidence="1 18">Cytoplasm</location>
    </subcellularLocation>
</comment>
<feature type="binding site" evidence="18">
    <location>
        <position position="154"/>
    </location>
    <ligand>
        <name>UDP-N-acetyl-alpha-D-glucosamine</name>
        <dbReference type="ChEBI" id="CHEBI:57705"/>
    </ligand>
</feature>
<keyword evidence="6 18" id="KW-0548">Nucleotidyltransferase</keyword>
<keyword evidence="7 18" id="KW-0479">Metal-binding</keyword>
<evidence type="ECO:0000256" key="6">
    <source>
        <dbReference type="ARBA" id="ARBA00022695"/>
    </source>
</evidence>
<dbReference type="InterPro" id="IPR018357">
    <property type="entry name" value="Hexapep_transf_CS"/>
</dbReference>
<keyword evidence="5 18" id="KW-0808">Transferase</keyword>
<dbReference type="Pfam" id="PF25087">
    <property type="entry name" value="GMPPB_C"/>
    <property type="match status" value="1"/>
</dbReference>
<protein>
    <recommendedName>
        <fullName evidence="18">Bifunctional protein GlmU</fullName>
    </recommendedName>
    <domain>
        <recommendedName>
            <fullName evidence="18">UDP-N-acetylglucosamine pyrophosphorylase</fullName>
            <ecNumber evidence="18">2.7.7.23</ecNumber>
        </recommendedName>
        <alternativeName>
            <fullName evidence="18">N-acetylglucosamine-1-phosphate uridyltransferase</fullName>
        </alternativeName>
    </domain>
    <domain>
        <recommendedName>
            <fullName evidence="18">Glucosamine-1-phosphate N-acetyltransferase</fullName>
            <ecNumber evidence="18">2.3.1.157</ecNumber>
        </recommendedName>
    </domain>
</protein>
<proteinExistence type="inferred from homology"/>
<comment type="cofactor">
    <cofactor evidence="18">
        <name>Mg(2+)</name>
        <dbReference type="ChEBI" id="CHEBI:18420"/>
    </cofactor>
    <text evidence="18">Binds 1 Mg(2+) ion per subunit.</text>
</comment>
<dbReference type="CDD" id="cd02540">
    <property type="entry name" value="GT2_GlmU_N_bac"/>
    <property type="match status" value="1"/>
</dbReference>
<comment type="subunit">
    <text evidence="18">Homotrimer.</text>
</comment>
<dbReference type="PANTHER" id="PTHR43584">
    <property type="entry name" value="NUCLEOTIDYL TRANSFERASE"/>
    <property type="match status" value="1"/>
</dbReference>
<dbReference type="InterPro" id="IPR011004">
    <property type="entry name" value="Trimer_LpxA-like_sf"/>
</dbReference>
<keyword evidence="8 18" id="KW-0677">Repeat</keyword>
<keyword evidence="12 18" id="KW-0511">Multifunctional enzyme</keyword>
<dbReference type="InterPro" id="IPR050065">
    <property type="entry name" value="GlmU-like"/>
</dbReference>
<comment type="pathway">
    <text evidence="18">Nucleotide-sugar biosynthesis; UDP-N-acetyl-alpha-D-glucosamine biosynthesis; UDP-N-acetyl-alpha-D-glucosamine from N-acetyl-alpha-D-glucosamine 1-phosphate: step 1/1.</text>
</comment>
<evidence type="ECO:0000259" key="20">
    <source>
        <dbReference type="Pfam" id="PF25087"/>
    </source>
</evidence>
<feature type="region of interest" description="Pyrophosphorylase" evidence="18">
    <location>
        <begin position="1"/>
        <end position="229"/>
    </location>
</feature>
<keyword evidence="11 18" id="KW-0573">Peptidoglycan synthesis</keyword>
<gene>
    <name evidence="18" type="primary">glmU</name>
    <name evidence="21" type="ORF">JOC49_001437</name>
</gene>
<feature type="binding site" evidence="18">
    <location>
        <position position="332"/>
    </location>
    <ligand>
        <name>UDP-N-acetyl-alpha-D-glucosamine</name>
        <dbReference type="ChEBI" id="CHEBI:57705"/>
    </ligand>
</feature>
<name>A0ABS2MR44_9FIRM</name>
<dbReference type="SUPFAM" id="SSF51161">
    <property type="entry name" value="Trimeric LpxA-like enzymes"/>
    <property type="match status" value="1"/>
</dbReference>
<feature type="binding site" evidence="18">
    <location>
        <position position="365"/>
    </location>
    <ligand>
        <name>UDP-N-acetyl-alpha-D-glucosamine</name>
        <dbReference type="ChEBI" id="CHEBI:57705"/>
    </ligand>
</feature>
<comment type="pathway">
    <text evidence="18">Bacterial outer membrane biogenesis; LPS lipid A biosynthesis.</text>
</comment>
<comment type="similarity">
    <text evidence="2 18">In the C-terminal section; belongs to the transferase hexapeptide repeat family.</text>
</comment>
<dbReference type="NCBIfam" id="NF010934">
    <property type="entry name" value="PRK14354.1"/>
    <property type="match status" value="1"/>
</dbReference>
<sequence length="456" mass="49477">MNQLTTVILAAGHGKRMKSNLPKVLHKIGGNPMVKHVIDVAYSVDSNRVVVVVGHGKDQVMSTLENENVIFAEQKEQLGTGHAVMMAKEHFGSGDVLVLFGDAPLLSHETLALFIDYHKKNNFGASLISMQFEDPTGYGRIVRDGTNAFKRIVEHKDADADLLKIKEVNSGIGIFKSELLSEGLKHLQNDNQQGEYYLTDVFEWVLGSGNPVGAFIASDSAELMGVNDRVALSQAEKYLQNKLVKKHMLNGVTFLAPETVYLGKEVLIGQDTVVYPGSILLGNTNIGQNCIIGPNADLNHVIVEEGVHIKQSTLVESKVGSYSKIGPYAYLRPNSMIGKNVKIGDFVEVKNSTIGDDTKVSHLTYVGDGVIGKNVNLGCGVVFVNYNGKSKHITEVEDNVFVGCNSNLIAPVKIGKGAYVAAGSTITDDVPGEALAIARQRQVNKTEWSNKYTPKK</sequence>
<organism evidence="21 22">
    <name type="scientific">Fusibacter tunisiensis</name>
    <dbReference type="NCBI Taxonomy" id="1008308"/>
    <lineage>
        <taxon>Bacteria</taxon>
        <taxon>Bacillati</taxon>
        <taxon>Bacillota</taxon>
        <taxon>Clostridia</taxon>
        <taxon>Eubacteriales</taxon>
        <taxon>Eubacteriales Family XII. Incertae Sedis</taxon>
        <taxon>Fusibacter</taxon>
    </lineage>
</organism>
<comment type="caution">
    <text evidence="18">Lacks conserved residue(s) required for the propagation of feature annotation.</text>
</comment>
<feature type="binding site" evidence="18">
    <location>
        <position position="74"/>
    </location>
    <ligand>
        <name>UDP-N-acetyl-alpha-D-glucosamine</name>
        <dbReference type="ChEBI" id="CHEBI:57705"/>
    </ligand>
</feature>
<keyword evidence="9 18" id="KW-0460">Magnesium</keyword>
<evidence type="ECO:0000256" key="15">
    <source>
        <dbReference type="ARBA" id="ARBA00048247"/>
    </source>
</evidence>
<evidence type="ECO:0000256" key="18">
    <source>
        <dbReference type="HAMAP-Rule" id="MF_01631"/>
    </source>
</evidence>
<dbReference type="EC" id="2.7.7.23" evidence="18"/>
<keyword evidence="10 18" id="KW-0133">Cell shape</keyword>
<evidence type="ECO:0000256" key="7">
    <source>
        <dbReference type="ARBA" id="ARBA00022723"/>
    </source>
</evidence>
<comment type="catalytic activity">
    <reaction evidence="16 18">
        <text>N-acetyl-alpha-D-glucosamine 1-phosphate + UTP + H(+) = UDP-N-acetyl-alpha-D-glucosamine + diphosphate</text>
        <dbReference type="Rhea" id="RHEA:13509"/>
        <dbReference type="ChEBI" id="CHEBI:15378"/>
        <dbReference type="ChEBI" id="CHEBI:33019"/>
        <dbReference type="ChEBI" id="CHEBI:46398"/>
        <dbReference type="ChEBI" id="CHEBI:57705"/>
        <dbReference type="ChEBI" id="CHEBI:57776"/>
        <dbReference type="EC" id="2.7.7.23"/>
    </reaction>
</comment>
<evidence type="ECO:0000256" key="12">
    <source>
        <dbReference type="ARBA" id="ARBA00023268"/>
    </source>
</evidence>
<feature type="domain" description="MobA-like NTP transferase" evidence="19">
    <location>
        <begin position="7"/>
        <end position="124"/>
    </location>
</feature>
<dbReference type="Gene3D" id="2.160.10.10">
    <property type="entry name" value="Hexapeptide repeat proteins"/>
    <property type="match status" value="1"/>
</dbReference>
<feature type="binding site" evidence="18">
    <location>
        <position position="422"/>
    </location>
    <ligand>
        <name>acetyl-CoA</name>
        <dbReference type="ChEBI" id="CHEBI:57288"/>
    </ligand>
</feature>
<feature type="binding site" evidence="18">
    <location>
        <position position="139"/>
    </location>
    <ligand>
        <name>UDP-N-acetyl-alpha-D-glucosamine</name>
        <dbReference type="ChEBI" id="CHEBI:57705"/>
    </ligand>
</feature>
<dbReference type="InterPro" id="IPR056729">
    <property type="entry name" value="GMPPB_C"/>
</dbReference>
<dbReference type="GO" id="GO:0003977">
    <property type="term" value="F:UDP-N-acetylglucosamine diphosphorylase activity"/>
    <property type="evidence" value="ECO:0007669"/>
    <property type="project" value="UniProtKB-EC"/>
</dbReference>
<evidence type="ECO:0000259" key="19">
    <source>
        <dbReference type="Pfam" id="PF12804"/>
    </source>
</evidence>
<dbReference type="InterPro" id="IPR005882">
    <property type="entry name" value="Bifunctional_GlmU"/>
</dbReference>
<dbReference type="HAMAP" id="MF_01631">
    <property type="entry name" value="GlmU"/>
    <property type="match status" value="1"/>
</dbReference>
<feature type="domain" description="Mannose-1-phosphate guanyltransferase C-terminal" evidence="20">
    <location>
        <begin position="321"/>
        <end position="381"/>
    </location>
</feature>
<feature type="binding site" evidence="18">
    <location>
        <position position="23"/>
    </location>
    <ligand>
        <name>UDP-N-acetyl-alpha-D-glucosamine</name>
        <dbReference type="ChEBI" id="CHEBI:57705"/>
    </ligand>
</feature>
<evidence type="ECO:0000313" key="21">
    <source>
        <dbReference type="EMBL" id="MBM7561896.1"/>
    </source>
</evidence>
<dbReference type="RefSeq" id="WP_204663838.1">
    <property type="nucleotide sequence ID" value="NZ_JAFBDT010000009.1"/>
</dbReference>
<comment type="caution">
    <text evidence="21">The sequence shown here is derived from an EMBL/GenBank/DDBJ whole genome shotgun (WGS) entry which is preliminary data.</text>
</comment>
<feature type="binding site" evidence="18">
    <location>
        <position position="350"/>
    </location>
    <ligand>
        <name>UDP-N-acetyl-alpha-D-glucosamine</name>
        <dbReference type="ChEBI" id="CHEBI:57705"/>
    </ligand>
</feature>
<feature type="binding site" evidence="18">
    <location>
        <begin position="79"/>
        <end position="80"/>
    </location>
    <ligand>
        <name>UDP-N-acetyl-alpha-D-glucosamine</name>
        <dbReference type="ChEBI" id="CHEBI:57705"/>
    </ligand>
</feature>
<evidence type="ECO:0000256" key="5">
    <source>
        <dbReference type="ARBA" id="ARBA00022679"/>
    </source>
</evidence>
<evidence type="ECO:0000256" key="14">
    <source>
        <dbReference type="ARBA" id="ARBA00023316"/>
    </source>
</evidence>
<feature type="binding site" evidence="18">
    <location>
        <begin position="9"/>
        <end position="12"/>
    </location>
    <ligand>
        <name>UDP-N-acetyl-alpha-D-glucosamine</name>
        <dbReference type="ChEBI" id="CHEBI:57705"/>
    </ligand>
</feature>
<comment type="similarity">
    <text evidence="3 18">In the N-terminal section; belongs to the N-acetylglucosamine-1-phosphate uridyltransferase family.</text>
</comment>
<evidence type="ECO:0000313" key="22">
    <source>
        <dbReference type="Proteomes" id="UP000767854"/>
    </source>
</evidence>
<dbReference type="InterPro" id="IPR025877">
    <property type="entry name" value="MobA-like_NTP_Trfase"/>
</dbReference>
<dbReference type="Pfam" id="PF12804">
    <property type="entry name" value="NTP_transf_3"/>
    <property type="match status" value="1"/>
</dbReference>
<dbReference type="EMBL" id="JAFBDT010000009">
    <property type="protein sequence ID" value="MBM7561896.1"/>
    <property type="molecule type" value="Genomic_DNA"/>
</dbReference>
<evidence type="ECO:0000256" key="8">
    <source>
        <dbReference type="ARBA" id="ARBA00022737"/>
    </source>
</evidence>
<dbReference type="NCBIfam" id="TIGR01173">
    <property type="entry name" value="glmU"/>
    <property type="match status" value="1"/>
</dbReference>
<dbReference type="EC" id="2.3.1.157" evidence="18"/>
<dbReference type="PROSITE" id="PS00101">
    <property type="entry name" value="HEXAPEP_TRANSFERASES"/>
    <property type="match status" value="1"/>
</dbReference>
<dbReference type="GO" id="GO:0019134">
    <property type="term" value="F:glucosamine-1-phosphate N-acetyltransferase activity"/>
    <property type="evidence" value="ECO:0007669"/>
    <property type="project" value="UniProtKB-EC"/>
</dbReference>
<feature type="binding site" evidence="18">
    <location>
        <begin position="385"/>
        <end position="386"/>
    </location>
    <ligand>
        <name>acetyl-CoA</name>
        <dbReference type="ChEBI" id="CHEBI:57288"/>
    </ligand>
</feature>
<feature type="active site" description="Proton acceptor" evidence="18">
    <location>
        <position position="362"/>
    </location>
</feature>
<keyword evidence="14 18" id="KW-0961">Cell wall biogenesis/degradation</keyword>
<accession>A0ABS2MR44</accession>
<dbReference type="Proteomes" id="UP000767854">
    <property type="component" value="Unassembled WGS sequence"/>
</dbReference>
<feature type="binding site" evidence="18">
    <location>
        <position position="439"/>
    </location>
    <ligand>
        <name>acetyl-CoA</name>
        <dbReference type="ChEBI" id="CHEBI:57288"/>
    </ligand>
</feature>
<dbReference type="CDD" id="cd03353">
    <property type="entry name" value="LbH_GlmU_C"/>
    <property type="match status" value="1"/>
</dbReference>
<evidence type="ECO:0000256" key="4">
    <source>
        <dbReference type="ARBA" id="ARBA00022490"/>
    </source>
</evidence>
<dbReference type="SUPFAM" id="SSF53448">
    <property type="entry name" value="Nucleotide-diphospho-sugar transferases"/>
    <property type="match status" value="1"/>
</dbReference>
<evidence type="ECO:0000256" key="13">
    <source>
        <dbReference type="ARBA" id="ARBA00023315"/>
    </source>
</evidence>
<feature type="binding site" evidence="18">
    <location>
        <position position="102"/>
    </location>
    <ligand>
        <name>Mg(2+)</name>
        <dbReference type="ChEBI" id="CHEBI:18420"/>
    </ligand>
</feature>
<feature type="region of interest" description="Linker" evidence="18">
    <location>
        <begin position="230"/>
        <end position="250"/>
    </location>
</feature>
<dbReference type="InterPro" id="IPR038009">
    <property type="entry name" value="GlmU_C_LbH"/>
</dbReference>
<comment type="function">
    <text evidence="17 18">Catalyzes the last two sequential reactions in the de novo biosynthetic pathway for UDP-N-acetylglucosamine (UDP-GlcNAc). The C-terminal domain catalyzes the transfer of acetyl group from acetyl coenzyme A to glucosamine-1-phosphate (GlcN-1-P) to produce N-acetylglucosamine-1-phosphate (GlcNAc-1-P), which is converted into UDP-GlcNAc by the transfer of uridine 5-monophosphate (from uridine 5-triphosphate), a reaction catalyzed by the N-terminal domain.</text>
</comment>
<comment type="catalytic activity">
    <reaction evidence="15 18">
        <text>alpha-D-glucosamine 1-phosphate + acetyl-CoA = N-acetyl-alpha-D-glucosamine 1-phosphate + CoA + H(+)</text>
        <dbReference type="Rhea" id="RHEA:13725"/>
        <dbReference type="ChEBI" id="CHEBI:15378"/>
        <dbReference type="ChEBI" id="CHEBI:57287"/>
        <dbReference type="ChEBI" id="CHEBI:57288"/>
        <dbReference type="ChEBI" id="CHEBI:57776"/>
        <dbReference type="ChEBI" id="CHEBI:58516"/>
        <dbReference type="EC" id="2.3.1.157"/>
    </reaction>
</comment>
<evidence type="ECO:0000256" key="2">
    <source>
        <dbReference type="ARBA" id="ARBA00007707"/>
    </source>
</evidence>
<keyword evidence="4 18" id="KW-0963">Cytoplasm</keyword>
<dbReference type="PANTHER" id="PTHR43584:SF3">
    <property type="entry name" value="BIFUNCTIONAL PROTEIN GLMU"/>
    <property type="match status" value="1"/>
</dbReference>
<dbReference type="InterPro" id="IPR029044">
    <property type="entry name" value="Nucleotide-diphossugar_trans"/>
</dbReference>